<dbReference type="Pfam" id="PF00010">
    <property type="entry name" value="HLH"/>
    <property type="match status" value="1"/>
</dbReference>
<reference evidence="8 9" key="1">
    <citation type="submission" date="2024-05" db="EMBL/GenBank/DDBJ databases">
        <authorList>
            <person name="Wallberg A."/>
        </authorList>
    </citation>
    <scope>NUCLEOTIDE SEQUENCE [LARGE SCALE GENOMIC DNA]</scope>
</reference>
<dbReference type="SUPFAM" id="SSF47459">
    <property type="entry name" value="HLH, helix-loop-helix DNA-binding domain"/>
    <property type="match status" value="1"/>
</dbReference>
<dbReference type="InterPro" id="IPR011598">
    <property type="entry name" value="bHLH_dom"/>
</dbReference>
<name>A0AAV2SH55_MEGNR</name>
<evidence type="ECO:0000256" key="1">
    <source>
        <dbReference type="ARBA" id="ARBA00022473"/>
    </source>
</evidence>
<dbReference type="Gene3D" id="4.10.280.10">
    <property type="entry name" value="Helix-loop-helix DNA-binding domain"/>
    <property type="match status" value="1"/>
</dbReference>
<dbReference type="InterPro" id="IPR040259">
    <property type="entry name" value="Mesogenin/MesP"/>
</dbReference>
<keyword evidence="5" id="KW-0539">Nucleus</keyword>
<proteinExistence type="predicted"/>
<dbReference type="PROSITE" id="PS50888">
    <property type="entry name" value="BHLH"/>
    <property type="match status" value="1"/>
</dbReference>
<feature type="region of interest" description="Disordered" evidence="6">
    <location>
        <begin position="41"/>
        <end position="62"/>
    </location>
</feature>
<dbReference type="PANTHER" id="PTHR20937:SF3">
    <property type="entry name" value="IP14615P"/>
    <property type="match status" value="1"/>
</dbReference>
<evidence type="ECO:0000256" key="5">
    <source>
        <dbReference type="ARBA" id="ARBA00023242"/>
    </source>
</evidence>
<feature type="region of interest" description="Disordered" evidence="6">
    <location>
        <begin position="75"/>
        <end position="240"/>
    </location>
</feature>
<evidence type="ECO:0000259" key="7">
    <source>
        <dbReference type="PROSITE" id="PS50888"/>
    </source>
</evidence>
<comment type="caution">
    <text evidence="8">The sequence shown here is derived from an EMBL/GenBank/DDBJ whole genome shotgun (WGS) entry which is preliminary data.</text>
</comment>
<organism evidence="8 9">
    <name type="scientific">Meganyctiphanes norvegica</name>
    <name type="common">Northern krill</name>
    <name type="synonym">Thysanopoda norvegica</name>
    <dbReference type="NCBI Taxonomy" id="48144"/>
    <lineage>
        <taxon>Eukaryota</taxon>
        <taxon>Metazoa</taxon>
        <taxon>Ecdysozoa</taxon>
        <taxon>Arthropoda</taxon>
        <taxon>Crustacea</taxon>
        <taxon>Multicrustacea</taxon>
        <taxon>Malacostraca</taxon>
        <taxon>Eumalacostraca</taxon>
        <taxon>Eucarida</taxon>
        <taxon>Euphausiacea</taxon>
        <taxon>Euphausiidae</taxon>
        <taxon>Meganyctiphanes</taxon>
    </lineage>
</organism>
<feature type="compositionally biased region" description="Pro residues" evidence="6">
    <location>
        <begin position="111"/>
        <end position="123"/>
    </location>
</feature>
<keyword evidence="2" id="KW-0805">Transcription regulation</keyword>
<gene>
    <name evidence="8" type="ORF">MNOR_LOCUS36682</name>
</gene>
<keyword evidence="1" id="KW-0217">Developmental protein</keyword>
<dbReference type="CDD" id="cd11390">
    <property type="entry name" value="bHLH_TS"/>
    <property type="match status" value="1"/>
</dbReference>
<protein>
    <recommendedName>
        <fullName evidence="7">BHLH domain-containing protein</fullName>
    </recommendedName>
</protein>
<dbReference type="Proteomes" id="UP001497623">
    <property type="component" value="Unassembled WGS sequence"/>
</dbReference>
<evidence type="ECO:0000256" key="6">
    <source>
        <dbReference type="SAM" id="MobiDB-lite"/>
    </source>
</evidence>
<keyword evidence="3" id="KW-0238">DNA-binding</keyword>
<feature type="compositionally biased region" description="Low complexity" evidence="6">
    <location>
        <begin position="175"/>
        <end position="192"/>
    </location>
</feature>
<dbReference type="EMBL" id="CAXKWB010068397">
    <property type="protein sequence ID" value="CAL4191915.1"/>
    <property type="molecule type" value="Genomic_DNA"/>
</dbReference>
<feature type="compositionally biased region" description="Polar residues" evidence="6">
    <location>
        <begin position="1"/>
        <end position="11"/>
    </location>
</feature>
<dbReference type="GO" id="GO:0005634">
    <property type="term" value="C:nucleus"/>
    <property type="evidence" value="ECO:0007669"/>
    <property type="project" value="TreeGrafter"/>
</dbReference>
<dbReference type="AlphaFoldDB" id="A0AAV2SH55"/>
<feature type="domain" description="BHLH" evidence="7">
    <location>
        <begin position="244"/>
        <end position="310"/>
    </location>
</feature>
<evidence type="ECO:0000313" key="8">
    <source>
        <dbReference type="EMBL" id="CAL4191915.1"/>
    </source>
</evidence>
<evidence type="ECO:0000313" key="9">
    <source>
        <dbReference type="Proteomes" id="UP001497623"/>
    </source>
</evidence>
<keyword evidence="4" id="KW-0804">Transcription</keyword>
<accession>A0AAV2SH55</accession>
<evidence type="ECO:0000256" key="3">
    <source>
        <dbReference type="ARBA" id="ARBA00023125"/>
    </source>
</evidence>
<sequence length="406" mass="44345">MMLTQDSISSLGGTGAPPTTARLPSMESAFSRVGEAFRVPDAHQLTPLTAPEPPPAHAFDTTPSYTTLRTVSASSYPYHLQPPGSLPSPPPTSSMGPPPPYAHEPMYTEPGAPPMPTYQPISPPSSVLSNDGAHAHLMTPMTHHLPPPPPEYGLRYSDHVMTSGPSGSPYSTQGSMVSVPTSVSSSTNSTNSGPKNIMSSRLVTRGSETRARSADVGDLPLSGPGSRGGRARSARVHEKLSREEYKKSACDRERTRMRDMNNAFDHLRDRLPFCKPPGKKCNKMDSLSGRDRFPSKLETLRLAIRYIRHLNNTMTVPVGAAYPDYDPPPYNVTSVPTNLRLHQRLYSSPSPTPSSQAPPPMALYTPSIDPLEYSYVPQGIPNSIQSDYLIRENFWQSEESLANYQY</sequence>
<feature type="compositionally biased region" description="Pro residues" evidence="6">
    <location>
        <begin position="84"/>
        <end position="102"/>
    </location>
</feature>
<dbReference type="GO" id="GO:0001707">
    <property type="term" value="P:mesoderm formation"/>
    <property type="evidence" value="ECO:0007669"/>
    <property type="project" value="TreeGrafter"/>
</dbReference>
<feature type="region of interest" description="Disordered" evidence="6">
    <location>
        <begin position="1"/>
        <end position="28"/>
    </location>
</feature>
<dbReference type="InterPro" id="IPR036638">
    <property type="entry name" value="HLH_DNA-bd_sf"/>
</dbReference>
<evidence type="ECO:0000256" key="2">
    <source>
        <dbReference type="ARBA" id="ARBA00023015"/>
    </source>
</evidence>
<feature type="compositionally biased region" description="Polar residues" evidence="6">
    <location>
        <begin position="163"/>
        <end position="174"/>
    </location>
</feature>
<dbReference type="SMART" id="SM00353">
    <property type="entry name" value="HLH"/>
    <property type="match status" value="1"/>
</dbReference>
<dbReference type="PANTHER" id="PTHR20937">
    <property type="entry name" value="IP14615P"/>
    <property type="match status" value="1"/>
</dbReference>
<feature type="compositionally biased region" description="Polar residues" evidence="6">
    <location>
        <begin position="193"/>
        <end position="202"/>
    </location>
</feature>
<evidence type="ECO:0000256" key="4">
    <source>
        <dbReference type="ARBA" id="ARBA00023163"/>
    </source>
</evidence>
<dbReference type="GO" id="GO:0000978">
    <property type="term" value="F:RNA polymerase II cis-regulatory region sequence-specific DNA binding"/>
    <property type="evidence" value="ECO:0007669"/>
    <property type="project" value="TreeGrafter"/>
</dbReference>
<keyword evidence="9" id="KW-1185">Reference proteome</keyword>
<dbReference type="GO" id="GO:0046983">
    <property type="term" value="F:protein dimerization activity"/>
    <property type="evidence" value="ECO:0007669"/>
    <property type="project" value="InterPro"/>
</dbReference>
<dbReference type="GO" id="GO:0000981">
    <property type="term" value="F:DNA-binding transcription factor activity, RNA polymerase II-specific"/>
    <property type="evidence" value="ECO:0007669"/>
    <property type="project" value="TreeGrafter"/>
</dbReference>